<organism evidence="2 3">
    <name type="scientific">Pseudomonas syringae group genomosp. 3</name>
    <dbReference type="NCBI Taxonomy" id="251701"/>
    <lineage>
        <taxon>Bacteria</taxon>
        <taxon>Pseudomonadati</taxon>
        <taxon>Pseudomonadota</taxon>
        <taxon>Gammaproteobacteria</taxon>
        <taxon>Pseudomonadales</taxon>
        <taxon>Pseudomonadaceae</taxon>
        <taxon>Pseudomonas</taxon>
    </lineage>
</organism>
<gene>
    <name evidence="2" type="ORF">CFBP6411_00974</name>
</gene>
<sequence>MAAPFVRLYDDIGTSVDRIKTFRLTMKNPMRIFLDRWGLKTEKPGLTQRDDKNQAGEASIYRQRIRPA</sequence>
<evidence type="ECO:0000313" key="2">
    <source>
        <dbReference type="EMBL" id="SOS32334.1"/>
    </source>
</evidence>
<dbReference type="EMBL" id="LT963408">
    <property type="protein sequence ID" value="SOS32334.1"/>
    <property type="molecule type" value="Genomic_DNA"/>
</dbReference>
<dbReference type="AlphaFoldDB" id="A0A2K4W8V9"/>
<accession>A0A2K4W8V9</accession>
<protein>
    <submittedName>
        <fullName evidence="2">Uncharacterized protein</fullName>
    </submittedName>
</protein>
<evidence type="ECO:0000313" key="3">
    <source>
        <dbReference type="Proteomes" id="UP000238093"/>
    </source>
</evidence>
<dbReference type="RefSeq" id="WP_005736661.1">
    <property type="nucleotide sequence ID" value="NZ_LT963408.1"/>
</dbReference>
<evidence type="ECO:0000256" key="1">
    <source>
        <dbReference type="SAM" id="MobiDB-lite"/>
    </source>
</evidence>
<feature type="compositionally biased region" description="Basic and acidic residues" evidence="1">
    <location>
        <begin position="44"/>
        <end position="54"/>
    </location>
</feature>
<reference evidence="2 3" key="1">
    <citation type="submission" date="2017-11" db="EMBL/GenBank/DDBJ databases">
        <authorList>
            <person name="Han C.G."/>
        </authorList>
    </citation>
    <scope>NUCLEOTIDE SEQUENCE [LARGE SCALE GENOMIC DNA]</scope>
    <source>
        <strain evidence="2">CFBP6411</strain>
    </source>
</reference>
<proteinExistence type="predicted"/>
<feature type="region of interest" description="Disordered" evidence="1">
    <location>
        <begin position="44"/>
        <end position="68"/>
    </location>
</feature>
<name>A0A2K4W8V9_9PSED</name>
<dbReference type="Proteomes" id="UP000238093">
    <property type="component" value="Chromosome I"/>
</dbReference>